<accession>A0ABU7CUA2</accession>
<feature type="compositionally biased region" description="Basic and acidic residues" evidence="2">
    <location>
        <begin position="715"/>
        <end position="725"/>
    </location>
</feature>
<evidence type="ECO:0000313" key="3">
    <source>
        <dbReference type="EMBL" id="MED6266483.1"/>
    </source>
</evidence>
<feature type="compositionally biased region" description="Basic and acidic residues" evidence="2">
    <location>
        <begin position="165"/>
        <end position="179"/>
    </location>
</feature>
<dbReference type="Proteomes" id="UP001352852">
    <property type="component" value="Unassembled WGS sequence"/>
</dbReference>
<evidence type="ECO:0000313" key="4">
    <source>
        <dbReference type="Proteomes" id="UP001352852"/>
    </source>
</evidence>
<dbReference type="SUPFAM" id="SSF48403">
    <property type="entry name" value="Ankyrin repeat"/>
    <property type="match status" value="1"/>
</dbReference>
<feature type="compositionally biased region" description="Acidic residues" evidence="2">
    <location>
        <begin position="300"/>
        <end position="310"/>
    </location>
</feature>
<protein>
    <recommendedName>
        <fullName evidence="5">Ankyrin repeat domain-containing protein 12</fullName>
    </recommendedName>
</protein>
<dbReference type="PANTHER" id="PTHR24149">
    <property type="entry name" value="ANKYRIN REPEAT DOMAIN-CONTAINING PROTEIN 12"/>
    <property type="match status" value="1"/>
</dbReference>
<evidence type="ECO:0000256" key="2">
    <source>
        <dbReference type="SAM" id="MobiDB-lite"/>
    </source>
</evidence>
<feature type="region of interest" description="Disordered" evidence="2">
    <location>
        <begin position="138"/>
        <end position="181"/>
    </location>
</feature>
<feature type="compositionally biased region" description="Basic and acidic residues" evidence="2">
    <location>
        <begin position="791"/>
        <end position="801"/>
    </location>
</feature>
<feature type="compositionally biased region" description="Polar residues" evidence="2">
    <location>
        <begin position="138"/>
        <end position="164"/>
    </location>
</feature>
<feature type="compositionally biased region" description="Basic and acidic residues" evidence="2">
    <location>
        <begin position="93"/>
        <end position="110"/>
    </location>
</feature>
<feature type="compositionally biased region" description="Polar residues" evidence="2">
    <location>
        <begin position="1265"/>
        <end position="1283"/>
    </location>
</feature>
<reference evidence="3 4" key="1">
    <citation type="submission" date="2021-06" db="EMBL/GenBank/DDBJ databases">
        <authorList>
            <person name="Palmer J.M."/>
        </authorList>
    </citation>
    <scope>NUCLEOTIDE SEQUENCE [LARGE SCALE GENOMIC DNA]</scope>
    <source>
        <strain evidence="3 4">CL_MEX2019</strain>
        <tissue evidence="3">Muscle</tissue>
    </source>
</reference>
<dbReference type="PRINTS" id="PR01415">
    <property type="entry name" value="ANKYRIN"/>
</dbReference>
<evidence type="ECO:0000256" key="1">
    <source>
        <dbReference type="PROSITE-ProRule" id="PRU00023"/>
    </source>
</evidence>
<dbReference type="EMBL" id="JAHUTJ010008301">
    <property type="protein sequence ID" value="MED6266483.1"/>
    <property type="molecule type" value="Genomic_DNA"/>
</dbReference>
<feature type="compositionally biased region" description="Low complexity" evidence="2">
    <location>
        <begin position="1284"/>
        <end position="1295"/>
    </location>
</feature>
<dbReference type="Pfam" id="PF12796">
    <property type="entry name" value="Ank_2"/>
    <property type="match status" value="1"/>
</dbReference>
<feature type="repeat" description="ANK" evidence="1">
    <location>
        <begin position="242"/>
        <end position="274"/>
    </location>
</feature>
<feature type="compositionally biased region" description="Polar residues" evidence="2">
    <location>
        <begin position="1002"/>
        <end position="1011"/>
    </location>
</feature>
<dbReference type="Gene3D" id="1.25.40.20">
    <property type="entry name" value="Ankyrin repeat-containing domain"/>
    <property type="match status" value="1"/>
</dbReference>
<feature type="compositionally biased region" description="Basic and acidic residues" evidence="2">
    <location>
        <begin position="1123"/>
        <end position="1137"/>
    </location>
</feature>
<feature type="compositionally biased region" description="Basic and acidic residues" evidence="2">
    <location>
        <begin position="1"/>
        <end position="12"/>
    </location>
</feature>
<organism evidence="3 4">
    <name type="scientific">Characodon lateralis</name>
    <dbReference type="NCBI Taxonomy" id="208331"/>
    <lineage>
        <taxon>Eukaryota</taxon>
        <taxon>Metazoa</taxon>
        <taxon>Chordata</taxon>
        <taxon>Craniata</taxon>
        <taxon>Vertebrata</taxon>
        <taxon>Euteleostomi</taxon>
        <taxon>Actinopterygii</taxon>
        <taxon>Neopterygii</taxon>
        <taxon>Teleostei</taxon>
        <taxon>Neoteleostei</taxon>
        <taxon>Acanthomorphata</taxon>
        <taxon>Ovalentaria</taxon>
        <taxon>Atherinomorphae</taxon>
        <taxon>Cyprinodontiformes</taxon>
        <taxon>Goodeidae</taxon>
        <taxon>Characodon</taxon>
    </lineage>
</organism>
<feature type="compositionally biased region" description="Basic and acidic residues" evidence="2">
    <location>
        <begin position="962"/>
        <end position="976"/>
    </location>
</feature>
<feature type="compositionally biased region" description="Low complexity" evidence="2">
    <location>
        <begin position="311"/>
        <end position="320"/>
    </location>
</feature>
<feature type="repeat" description="ANK" evidence="1">
    <location>
        <begin position="209"/>
        <end position="241"/>
    </location>
</feature>
<feature type="compositionally biased region" description="Low complexity" evidence="2">
    <location>
        <begin position="640"/>
        <end position="650"/>
    </location>
</feature>
<feature type="region of interest" description="Disordered" evidence="2">
    <location>
        <begin position="295"/>
        <end position="746"/>
    </location>
</feature>
<feature type="compositionally biased region" description="Basic and acidic residues" evidence="2">
    <location>
        <begin position="492"/>
        <end position="549"/>
    </location>
</feature>
<feature type="compositionally biased region" description="Basic and acidic residues" evidence="2">
    <location>
        <begin position="348"/>
        <end position="389"/>
    </location>
</feature>
<keyword evidence="1" id="KW-0040">ANK repeat</keyword>
<name>A0ABU7CUA2_9TELE</name>
<dbReference type="PANTHER" id="PTHR24149:SF14">
    <property type="entry name" value="ANKYRIN REPEAT DOMAIN 12"/>
    <property type="match status" value="1"/>
</dbReference>
<dbReference type="PROSITE" id="PS50297">
    <property type="entry name" value="ANK_REP_REGION"/>
    <property type="match status" value="3"/>
</dbReference>
<feature type="compositionally biased region" description="Basic and acidic residues" evidence="2">
    <location>
        <begin position="1236"/>
        <end position="1249"/>
    </location>
</feature>
<feature type="region of interest" description="Disordered" evidence="2">
    <location>
        <begin position="775"/>
        <end position="842"/>
    </location>
</feature>
<feature type="compositionally biased region" description="Polar residues" evidence="2">
    <location>
        <begin position="462"/>
        <end position="473"/>
    </location>
</feature>
<feature type="compositionally biased region" description="Basic and acidic residues" evidence="2">
    <location>
        <begin position="808"/>
        <end position="828"/>
    </location>
</feature>
<evidence type="ECO:0008006" key="5">
    <source>
        <dbReference type="Google" id="ProtNLM"/>
    </source>
</evidence>
<feature type="region of interest" description="Disordered" evidence="2">
    <location>
        <begin position="924"/>
        <end position="1332"/>
    </location>
</feature>
<sequence>MAKPGGDRDGAMVDKQAGKKSKDKLSPFTKTPKLDRGELLGKEGKAKSSMKRKLSFTTSPPRTEERDSDTDDSDPGQSSETWGERLVPPCRIYADKDGPEKKKVKKEPGSRRSQSSNLLFGYPLSERKQMALLMQMTANSPDSTPSHPSQTTPRQKKVPSSASSRQKDKVNKRNERGETPLHMAAIRGDAKQVKELISLGADVNVKDFAGWTPLHEACNLGYYDVAKVLIAAGAEVNTQGLDDDTPLHDASSSGHKDIVKLLLRHGGNAFQANKRGERPVDVADSQELEQLLKGEASLSDQDDSSSESEDPPSVNPSSVDDNMEDSDTEKETDGKPTTKASSSVPGVDEQKETRKDGHRNLEFDREFWKENFFKSDEADEPLAAKKDCEDISSVQKPTDSPPKDERNSKEKHSSSKEKKLREEREKDKVVKKERKESAGKEEKIKDSKPSESDEKVDGHGSGQSPEESLQNSSMKEEMEEKPITADQELLDPSEKASRDKPDKRLPGKEKDLDKMEKRHLDKEKKIKLEHSDKAEPQSSVDRWKEKDRTGTLSPGDKSYRENEKLKSLSAAKKHEDGRKNKDKLEKRSDREYSAGDHKERDRANSDRRGKPLEKSMDHGKSDRLKEKDCDRKKKDKIKDSSVSSSSNLKLLLEDKRSGLSESSKVLSAKSKEEAPKTPEKDRDRRDRERDYDRHKDKDKDRHKDRSQQVRINKAKPGEGDADKSKPKNPTATRDAKPKEKRLVNDDLMQTSFERMLSMKDQEIELWHRKHLEKIKQKERERLKQRPLYDPGKSKPKDRTKPELCLNKELTRSKSSEASDVHSREKSLKDGANNRTLSLDGKSVPTFGTKVISVVDNCLSRSPRPESDRGGLMSRSVSLVSVASSEESYQAATLTPRHTEYDSDMNLETSDSQQAFLQSSLVIQASRSPSVHDRDCNSPPDVPQSNQTPLSGKHEPQYLQSVLEEHPRSSAEGDGAEHPFTCGLTNTSGEEPKTKETSEPDENLSSQQNLNPSADPVMEKDESTAGWSATQLPGKDLPNKNQMLPELDASQAEQKTAPFPEPAVEKDVSCPTETSQGECGSKESNQPLTSGESLPLTDATTFQQREMVPSSSTENQSDVLQVPGHHDKLVENPVHENMDAGSDNPTPEGAGSPLPTTSLHIPSSTEEFPAVQEDTATDNPDKSQPSTDDVGPCPDVQMEDATSSVTPEHKAEEASDALPSSENSGAVAATTESSSLEESKDGASEPKAEIPLEPMEVTPADDKTESSAAEEQSPSFVQSAPQTDSSNASGNSSPQSGDRDSDSSGAKLKVRPADEDMDVHVPHPRKRKMPKLSNSQLCSTTQLEKAKCQQSLAAIVDSVKLEEIEPYQTERANPYYEFLHIRKKIEEKRKVLCNVTPQPPQYYDEYVTFNGSYLLDGNPLSKLCIPTITPPPSLPEPLKEMFKQQEVVRMKLRLQHSIEREKLIVSNEQEVLRVHYRAARTLANQTLPFSACTVLLDAEVYNMPQDIQNDDGKTSVRDRFNARQFMSWLQDVDDKFDKLKTCLLMRQQHEAAALNAVQRLEWQLKLQELDPATYKSTSIFEIPEFYIPLVEVNDDFDLTPI</sequence>
<dbReference type="Pfam" id="PF00023">
    <property type="entry name" value="Ank"/>
    <property type="match status" value="1"/>
</dbReference>
<feature type="repeat" description="ANK" evidence="1">
    <location>
        <begin position="176"/>
        <end position="208"/>
    </location>
</feature>
<feature type="region of interest" description="Disordered" evidence="2">
    <location>
        <begin position="1"/>
        <end position="122"/>
    </location>
</feature>
<feature type="compositionally biased region" description="Basic and acidic residues" evidence="2">
    <location>
        <begin position="1310"/>
        <end position="1320"/>
    </location>
</feature>
<gene>
    <name evidence="3" type="ORF">CHARACLAT_002575</name>
</gene>
<feature type="compositionally biased region" description="Basic and acidic residues" evidence="2">
    <location>
        <begin position="401"/>
        <end position="458"/>
    </location>
</feature>
<dbReference type="SMART" id="SM00248">
    <property type="entry name" value="ANK"/>
    <property type="match status" value="3"/>
</dbReference>
<feature type="compositionally biased region" description="Basic and acidic residues" evidence="2">
    <location>
        <begin position="32"/>
        <end position="46"/>
    </location>
</feature>
<feature type="compositionally biased region" description="Polar residues" evidence="2">
    <location>
        <begin position="1070"/>
        <end position="1118"/>
    </location>
</feature>
<dbReference type="InterPro" id="IPR036770">
    <property type="entry name" value="Ankyrin_rpt-contain_sf"/>
</dbReference>
<proteinExistence type="predicted"/>
<feature type="compositionally biased region" description="Basic and acidic residues" evidence="2">
    <location>
        <begin position="557"/>
        <end position="639"/>
    </location>
</feature>
<comment type="caution">
    <text evidence="3">The sequence shown here is derived from an EMBL/GenBank/DDBJ whole genome shotgun (WGS) entry which is preliminary data.</text>
</comment>
<dbReference type="InterPro" id="IPR002110">
    <property type="entry name" value="Ankyrin_rpt"/>
</dbReference>
<dbReference type="InterPro" id="IPR053210">
    <property type="entry name" value="ANKRD12"/>
</dbReference>
<keyword evidence="4" id="KW-1185">Reference proteome</keyword>
<feature type="compositionally biased region" description="Polar residues" evidence="2">
    <location>
        <begin position="1153"/>
        <end position="1165"/>
    </location>
</feature>
<feature type="compositionally biased region" description="Basic and acidic residues" evidence="2">
    <location>
        <begin position="669"/>
        <end position="707"/>
    </location>
</feature>
<feature type="compositionally biased region" description="Basic and acidic residues" evidence="2">
    <location>
        <begin position="733"/>
        <end position="744"/>
    </location>
</feature>
<feature type="compositionally biased region" description="Basic and acidic residues" evidence="2">
    <location>
        <begin position="474"/>
        <end position="483"/>
    </location>
</feature>
<dbReference type="PROSITE" id="PS50088">
    <property type="entry name" value="ANK_REPEAT"/>
    <property type="match status" value="3"/>
</dbReference>